<feature type="active site" description="Proton donor" evidence="5">
    <location>
        <position position="122"/>
    </location>
</feature>
<protein>
    <recommendedName>
        <fullName evidence="2">protein-tyrosine-phosphatase</fullName>
        <ecNumber evidence="2">3.1.3.48</ecNumber>
    </recommendedName>
</protein>
<organism evidence="8 9">
    <name type="scientific">Candidatus Agrococcus pullicola</name>
    <dbReference type="NCBI Taxonomy" id="2838429"/>
    <lineage>
        <taxon>Bacteria</taxon>
        <taxon>Bacillati</taxon>
        <taxon>Actinomycetota</taxon>
        <taxon>Actinomycetes</taxon>
        <taxon>Micrococcales</taxon>
        <taxon>Microbacteriaceae</taxon>
        <taxon>Agrococcus</taxon>
    </lineage>
</organism>
<evidence type="ECO:0000256" key="4">
    <source>
        <dbReference type="ARBA" id="ARBA00022912"/>
    </source>
</evidence>
<feature type="active site" description="Nucleophile" evidence="5">
    <location>
        <position position="5"/>
    </location>
</feature>
<dbReference type="PANTHER" id="PTHR11717:SF7">
    <property type="entry name" value="LOW MOLECULAR WEIGHT PHOSPHOTYROSINE PROTEIN PHOSPHATASE"/>
    <property type="match status" value="1"/>
</dbReference>
<dbReference type="PRINTS" id="PR00719">
    <property type="entry name" value="LMWPTPASE"/>
</dbReference>
<evidence type="ECO:0000259" key="7">
    <source>
        <dbReference type="SMART" id="SM00226"/>
    </source>
</evidence>
<dbReference type="GO" id="GO:0004725">
    <property type="term" value="F:protein tyrosine phosphatase activity"/>
    <property type="evidence" value="ECO:0007669"/>
    <property type="project" value="UniProtKB-EC"/>
</dbReference>
<feature type="compositionally biased region" description="Low complexity" evidence="6">
    <location>
        <begin position="151"/>
        <end position="163"/>
    </location>
</feature>
<dbReference type="EC" id="3.1.3.48" evidence="2"/>
<dbReference type="SUPFAM" id="SSF52788">
    <property type="entry name" value="Phosphotyrosine protein phosphatases I"/>
    <property type="match status" value="1"/>
</dbReference>
<dbReference type="InterPro" id="IPR036196">
    <property type="entry name" value="Ptyr_pPase_sf"/>
</dbReference>
<dbReference type="Gene3D" id="3.40.50.2300">
    <property type="match status" value="1"/>
</dbReference>
<dbReference type="Proteomes" id="UP000824005">
    <property type="component" value="Unassembled WGS sequence"/>
</dbReference>
<dbReference type="PANTHER" id="PTHR11717">
    <property type="entry name" value="LOW MOLECULAR WEIGHT PROTEIN TYROSINE PHOSPHATASE"/>
    <property type="match status" value="1"/>
</dbReference>
<evidence type="ECO:0000256" key="6">
    <source>
        <dbReference type="SAM" id="MobiDB-lite"/>
    </source>
</evidence>
<comment type="caution">
    <text evidence="8">The sequence shown here is derived from an EMBL/GenBank/DDBJ whole genome shotgun (WGS) entry which is preliminary data.</text>
</comment>
<dbReference type="CDD" id="cd16343">
    <property type="entry name" value="LMWPTP"/>
    <property type="match status" value="1"/>
</dbReference>
<evidence type="ECO:0000256" key="3">
    <source>
        <dbReference type="ARBA" id="ARBA00022801"/>
    </source>
</evidence>
<dbReference type="InterPro" id="IPR017867">
    <property type="entry name" value="Tyr_phospatase_low_mol_wt"/>
</dbReference>
<reference evidence="8" key="2">
    <citation type="submission" date="2021-04" db="EMBL/GenBank/DDBJ databases">
        <authorList>
            <person name="Gilroy R."/>
        </authorList>
    </citation>
    <scope>NUCLEOTIDE SEQUENCE</scope>
    <source>
        <strain evidence="8">ChiGjej1B1-98</strain>
    </source>
</reference>
<dbReference type="SMART" id="SM00226">
    <property type="entry name" value="LMWPc"/>
    <property type="match status" value="1"/>
</dbReference>
<accession>A0A9D2CB55</accession>
<evidence type="ECO:0000313" key="9">
    <source>
        <dbReference type="Proteomes" id="UP000824005"/>
    </source>
</evidence>
<feature type="region of interest" description="Disordered" evidence="6">
    <location>
        <begin position="151"/>
        <end position="171"/>
    </location>
</feature>
<dbReference type="Pfam" id="PF01451">
    <property type="entry name" value="LMWPc"/>
    <property type="match status" value="1"/>
</dbReference>
<evidence type="ECO:0000256" key="2">
    <source>
        <dbReference type="ARBA" id="ARBA00013064"/>
    </source>
</evidence>
<feature type="domain" description="Phosphotyrosine protein phosphatase I" evidence="7">
    <location>
        <begin position="3"/>
        <end position="148"/>
    </location>
</feature>
<evidence type="ECO:0000313" key="8">
    <source>
        <dbReference type="EMBL" id="HIY67130.1"/>
    </source>
</evidence>
<comment type="similarity">
    <text evidence="1">Belongs to the low molecular weight phosphotyrosine protein phosphatase family.</text>
</comment>
<dbReference type="InterPro" id="IPR050438">
    <property type="entry name" value="LMW_PTPase"/>
</dbReference>
<gene>
    <name evidence="8" type="ORF">H9830_12745</name>
</gene>
<evidence type="ECO:0000256" key="1">
    <source>
        <dbReference type="ARBA" id="ARBA00011063"/>
    </source>
</evidence>
<evidence type="ECO:0000256" key="5">
    <source>
        <dbReference type="PIRSR" id="PIRSR617867-1"/>
    </source>
</evidence>
<keyword evidence="3" id="KW-0378">Hydrolase</keyword>
<dbReference type="AlphaFoldDB" id="A0A9D2CB55"/>
<feature type="active site" evidence="5">
    <location>
        <position position="11"/>
    </location>
</feature>
<name>A0A9D2CB55_9MICO</name>
<sequence length="171" mass="19169">MVFVCTGNICRSPMAEAVTKQIAARSGLADRITIESAGIDDFHVGETADPRTERALRAAGYDLGEHRAKQFQPDWLELFDLVVALDKGQKRALKAMAPQNLRSRVKLLMRFDPDAEVRDVPDPYYSDEPFFTEVLQQIESACEKLFSQIEPALRSPSSAPRPSETQDLERS</sequence>
<dbReference type="InterPro" id="IPR023485">
    <property type="entry name" value="Ptyr_pPase"/>
</dbReference>
<reference evidence="8" key="1">
    <citation type="journal article" date="2021" name="PeerJ">
        <title>Extensive microbial diversity within the chicken gut microbiome revealed by metagenomics and culture.</title>
        <authorList>
            <person name="Gilroy R."/>
            <person name="Ravi A."/>
            <person name="Getino M."/>
            <person name="Pursley I."/>
            <person name="Horton D.L."/>
            <person name="Alikhan N.F."/>
            <person name="Baker D."/>
            <person name="Gharbi K."/>
            <person name="Hall N."/>
            <person name="Watson M."/>
            <person name="Adriaenssens E.M."/>
            <person name="Foster-Nyarko E."/>
            <person name="Jarju S."/>
            <person name="Secka A."/>
            <person name="Antonio M."/>
            <person name="Oren A."/>
            <person name="Chaudhuri R.R."/>
            <person name="La Ragione R."/>
            <person name="Hildebrand F."/>
            <person name="Pallen M.J."/>
        </authorList>
    </citation>
    <scope>NUCLEOTIDE SEQUENCE</scope>
    <source>
        <strain evidence="8">ChiGjej1B1-98</strain>
    </source>
</reference>
<dbReference type="EMBL" id="DXDC01000384">
    <property type="protein sequence ID" value="HIY67130.1"/>
    <property type="molecule type" value="Genomic_DNA"/>
</dbReference>
<proteinExistence type="inferred from homology"/>
<keyword evidence="4" id="KW-0904">Protein phosphatase</keyword>